<sequence>MNARPDRRGRAAGREGAAREDRAADLEARLEIALDLAGLCTWDWDLTTGEVAWSEGHFRLHGYVPGEVAPSYEAWAARVDPEDLPATEARLRAARDEGLPYEAEFRVRAGPGEVRWCRARGRFLRSAEGRPLRMIGVMQDITALREAEARQRELLSELRHRVRGSLAMIRSVLRRSAATATGKEAYLTHVEGRIDALTRVQAAVFRSPGAELESLLRDEMQAAAVGADRLRLSGPEVRLPVRAAELLGLAFHELATNALKFGALAKAEGRLAVEWTVDRGSPPRLRLSWTESGGGRRAPPRRRGFGTELLERTLPYSLEARVALDHRPEGTRCTIELPLGG</sequence>
<dbReference type="NCBIfam" id="TIGR00229">
    <property type="entry name" value="sensory_box"/>
    <property type="match status" value="1"/>
</dbReference>
<dbReference type="PROSITE" id="PS50113">
    <property type="entry name" value="PAC"/>
    <property type="match status" value="1"/>
</dbReference>
<keyword evidence="13" id="KW-0157">Chromophore</keyword>
<keyword evidence="14" id="KW-0843">Virulence</keyword>
<dbReference type="GO" id="GO:0004673">
    <property type="term" value="F:protein histidine kinase activity"/>
    <property type="evidence" value="ECO:0007669"/>
    <property type="project" value="UniProtKB-EC"/>
</dbReference>
<evidence type="ECO:0000256" key="5">
    <source>
        <dbReference type="ARBA" id="ARBA00022606"/>
    </source>
</evidence>
<dbReference type="InterPro" id="IPR036890">
    <property type="entry name" value="HATPase_C_sf"/>
</dbReference>
<keyword evidence="19" id="KW-1185">Reference proteome</keyword>
<evidence type="ECO:0000256" key="14">
    <source>
        <dbReference type="ARBA" id="ARBA00023026"/>
    </source>
</evidence>
<evidence type="ECO:0000256" key="13">
    <source>
        <dbReference type="ARBA" id="ARBA00022991"/>
    </source>
</evidence>
<dbReference type="Gene3D" id="3.30.450.20">
    <property type="entry name" value="PAS domain"/>
    <property type="match status" value="1"/>
</dbReference>
<dbReference type="InterPro" id="IPR013655">
    <property type="entry name" value="PAS_fold_3"/>
</dbReference>
<keyword evidence="5" id="KW-0716">Sensory transduction</keyword>
<dbReference type="RefSeq" id="WP_209837982.1">
    <property type="nucleotide sequence ID" value="NZ_JAGGJP010000002.1"/>
</dbReference>
<comment type="catalytic activity">
    <reaction evidence="1">
        <text>ATP + protein L-histidine = ADP + protein N-phospho-L-histidine.</text>
        <dbReference type="EC" id="2.7.13.3"/>
    </reaction>
</comment>
<dbReference type="EC" id="2.7.13.3" evidence="2"/>
<evidence type="ECO:0000256" key="1">
    <source>
        <dbReference type="ARBA" id="ARBA00000085"/>
    </source>
</evidence>
<reference evidence="19" key="1">
    <citation type="journal article" date="2019" name="Int. J. Syst. Evol. Microbiol.">
        <title>The Global Catalogue of Microorganisms (GCM) 10K type strain sequencing project: providing services to taxonomists for standard genome sequencing and annotation.</title>
        <authorList>
            <consortium name="The Broad Institute Genomics Platform"/>
            <consortium name="The Broad Institute Genome Sequencing Center for Infectious Disease"/>
            <person name="Wu L."/>
            <person name="Ma J."/>
        </authorList>
    </citation>
    <scope>NUCLEOTIDE SEQUENCE [LARGE SCALE GENOMIC DNA]</scope>
    <source>
        <strain evidence="19">KACC 11588</strain>
    </source>
</reference>
<keyword evidence="15" id="KW-0675">Receptor</keyword>
<keyword evidence="9" id="KW-0677">Repeat</keyword>
<dbReference type="PANTHER" id="PTHR41523:SF8">
    <property type="entry name" value="ETHYLENE RESPONSE SENSOR PROTEIN"/>
    <property type="match status" value="1"/>
</dbReference>
<keyword evidence="4" id="KW-0597">Phosphoprotein</keyword>
<evidence type="ECO:0000256" key="3">
    <source>
        <dbReference type="ARBA" id="ARBA00022543"/>
    </source>
</evidence>
<evidence type="ECO:0000256" key="7">
    <source>
        <dbReference type="ARBA" id="ARBA00022643"/>
    </source>
</evidence>
<keyword evidence="3" id="KW-0600">Photoreceptor protein</keyword>
<comment type="caution">
    <text evidence="18">The sequence shown here is derived from an EMBL/GenBank/DDBJ whole genome shotgun (WGS) entry which is preliminary data.</text>
</comment>
<evidence type="ECO:0000256" key="16">
    <source>
        <dbReference type="SAM" id="MobiDB-lite"/>
    </source>
</evidence>
<evidence type="ECO:0000256" key="15">
    <source>
        <dbReference type="ARBA" id="ARBA00023170"/>
    </source>
</evidence>
<evidence type="ECO:0000256" key="10">
    <source>
        <dbReference type="ARBA" id="ARBA00022741"/>
    </source>
</evidence>
<dbReference type="Proteomes" id="UP001596056">
    <property type="component" value="Unassembled WGS sequence"/>
</dbReference>
<dbReference type="InterPro" id="IPR000014">
    <property type="entry name" value="PAS"/>
</dbReference>
<organism evidence="18 19">
    <name type="scientific">Rubellimicrobium aerolatum</name>
    <dbReference type="NCBI Taxonomy" id="490979"/>
    <lineage>
        <taxon>Bacteria</taxon>
        <taxon>Pseudomonadati</taxon>
        <taxon>Pseudomonadota</taxon>
        <taxon>Alphaproteobacteria</taxon>
        <taxon>Rhodobacterales</taxon>
        <taxon>Roseobacteraceae</taxon>
        <taxon>Rubellimicrobium</taxon>
    </lineage>
</organism>
<dbReference type="SUPFAM" id="SSF55874">
    <property type="entry name" value="ATPase domain of HSP90 chaperone/DNA topoisomerase II/histidine kinase"/>
    <property type="match status" value="1"/>
</dbReference>
<dbReference type="InterPro" id="IPR001610">
    <property type="entry name" value="PAC"/>
</dbReference>
<dbReference type="Gene3D" id="2.10.70.100">
    <property type="match status" value="1"/>
</dbReference>
<gene>
    <name evidence="18" type="ORF">ACFPOC_03680</name>
</gene>
<keyword evidence="11 18" id="KW-0418">Kinase</keyword>
<evidence type="ECO:0000256" key="9">
    <source>
        <dbReference type="ARBA" id="ARBA00022737"/>
    </source>
</evidence>
<dbReference type="SUPFAM" id="SSF55785">
    <property type="entry name" value="PYP-like sensor domain (PAS domain)"/>
    <property type="match status" value="1"/>
</dbReference>
<name>A0ABW0S9C0_9RHOB</name>
<dbReference type="EMBL" id="JBHSNA010000002">
    <property type="protein sequence ID" value="MFC5565515.1"/>
    <property type="molecule type" value="Genomic_DNA"/>
</dbReference>
<evidence type="ECO:0000256" key="2">
    <source>
        <dbReference type="ARBA" id="ARBA00012438"/>
    </source>
</evidence>
<evidence type="ECO:0000313" key="18">
    <source>
        <dbReference type="EMBL" id="MFC5565515.1"/>
    </source>
</evidence>
<dbReference type="InterPro" id="IPR011102">
    <property type="entry name" value="Sig_transdc_His_kinase_HWE"/>
</dbReference>
<dbReference type="Pfam" id="PF08447">
    <property type="entry name" value="PAS_3"/>
    <property type="match status" value="1"/>
</dbReference>
<feature type="domain" description="PAC" evidence="17">
    <location>
        <begin position="101"/>
        <end position="153"/>
    </location>
</feature>
<evidence type="ECO:0000256" key="11">
    <source>
        <dbReference type="ARBA" id="ARBA00022777"/>
    </source>
</evidence>
<accession>A0ABW0S9C0</accession>
<proteinExistence type="predicted"/>
<protein>
    <recommendedName>
        <fullName evidence="2">histidine kinase</fullName>
        <ecNumber evidence="2">2.7.13.3</ecNumber>
    </recommendedName>
</protein>
<dbReference type="CDD" id="cd00130">
    <property type="entry name" value="PAS"/>
    <property type="match status" value="1"/>
</dbReference>
<dbReference type="Pfam" id="PF07536">
    <property type="entry name" value="HWE_HK"/>
    <property type="match status" value="1"/>
</dbReference>
<evidence type="ECO:0000256" key="8">
    <source>
        <dbReference type="ARBA" id="ARBA00022679"/>
    </source>
</evidence>
<dbReference type="PANTHER" id="PTHR41523">
    <property type="entry name" value="TWO-COMPONENT SYSTEM SENSOR PROTEIN"/>
    <property type="match status" value="1"/>
</dbReference>
<keyword evidence="12" id="KW-0067">ATP-binding</keyword>
<keyword evidence="10" id="KW-0547">Nucleotide-binding</keyword>
<dbReference type="SMART" id="SM00086">
    <property type="entry name" value="PAC"/>
    <property type="match status" value="1"/>
</dbReference>
<evidence type="ECO:0000256" key="6">
    <source>
        <dbReference type="ARBA" id="ARBA00022630"/>
    </source>
</evidence>
<dbReference type="InterPro" id="IPR000700">
    <property type="entry name" value="PAS-assoc_C"/>
</dbReference>
<evidence type="ECO:0000256" key="4">
    <source>
        <dbReference type="ARBA" id="ARBA00022553"/>
    </source>
</evidence>
<keyword evidence="8 18" id="KW-0808">Transferase</keyword>
<dbReference type="SMART" id="SM00911">
    <property type="entry name" value="HWE_HK"/>
    <property type="match status" value="1"/>
</dbReference>
<evidence type="ECO:0000259" key="17">
    <source>
        <dbReference type="PROSITE" id="PS50113"/>
    </source>
</evidence>
<dbReference type="InterPro" id="IPR035965">
    <property type="entry name" value="PAS-like_dom_sf"/>
</dbReference>
<feature type="region of interest" description="Disordered" evidence="16">
    <location>
        <begin position="1"/>
        <end position="20"/>
    </location>
</feature>
<keyword evidence="6" id="KW-0285">Flavoprotein</keyword>
<keyword evidence="7" id="KW-0288">FMN</keyword>
<evidence type="ECO:0000256" key="12">
    <source>
        <dbReference type="ARBA" id="ARBA00022840"/>
    </source>
</evidence>
<evidence type="ECO:0000313" key="19">
    <source>
        <dbReference type="Proteomes" id="UP001596056"/>
    </source>
</evidence>
<dbReference type="Gene3D" id="3.30.565.10">
    <property type="entry name" value="Histidine kinase-like ATPase, C-terminal domain"/>
    <property type="match status" value="1"/>
</dbReference>